<evidence type="ECO:0000313" key="2">
    <source>
        <dbReference type="EMBL" id="CAL5031108.1"/>
    </source>
</evidence>
<dbReference type="EMBL" id="OZ075141">
    <property type="protein sequence ID" value="CAL5031108.1"/>
    <property type="molecule type" value="Genomic_DNA"/>
</dbReference>
<gene>
    <name evidence="2" type="ORF">URODEC1_LOCUS81447</name>
</gene>
<evidence type="ECO:0000313" key="3">
    <source>
        <dbReference type="Proteomes" id="UP001497457"/>
    </source>
</evidence>
<dbReference type="Proteomes" id="UP001497457">
    <property type="component" value="Chromosome 31b"/>
</dbReference>
<sequence>MAAQAQGSCDRRQALIAALWIFAAAVAIAAWVVLGIFMSNKFPAEAPKYSVAVAAVAGLDPALDLSARGRPTLSPVFNVTVHIDNTRNAFHRTCVPDLLAAEVSYGDAFLGRGTLPKICAGTRREAEGVVRAWGQDLVVPWFLRDQLAGELAVGEPEVDVHLMRPHRSSLLVCKAKIGGGLSRCREPESAW</sequence>
<feature type="transmembrane region" description="Helical" evidence="1">
    <location>
        <begin position="14"/>
        <end position="38"/>
    </location>
</feature>
<keyword evidence="1" id="KW-1133">Transmembrane helix</keyword>
<evidence type="ECO:0008006" key="4">
    <source>
        <dbReference type="Google" id="ProtNLM"/>
    </source>
</evidence>
<protein>
    <recommendedName>
        <fullName evidence="4">Late embryogenesis abundant protein LEA-2 subgroup domain-containing protein</fullName>
    </recommendedName>
</protein>
<evidence type="ECO:0000256" key="1">
    <source>
        <dbReference type="SAM" id="Phobius"/>
    </source>
</evidence>
<dbReference type="PANTHER" id="PTHR33994:SF19">
    <property type="entry name" value="LATE EMBRYOGENESIS ABUNDANT PROTEIN LEA-2 SUBGROUP DOMAIN-CONTAINING PROTEIN"/>
    <property type="match status" value="1"/>
</dbReference>
<keyword evidence="3" id="KW-1185">Reference proteome</keyword>
<organism evidence="2 3">
    <name type="scientific">Urochloa decumbens</name>
    <dbReference type="NCBI Taxonomy" id="240449"/>
    <lineage>
        <taxon>Eukaryota</taxon>
        <taxon>Viridiplantae</taxon>
        <taxon>Streptophyta</taxon>
        <taxon>Embryophyta</taxon>
        <taxon>Tracheophyta</taxon>
        <taxon>Spermatophyta</taxon>
        <taxon>Magnoliopsida</taxon>
        <taxon>Liliopsida</taxon>
        <taxon>Poales</taxon>
        <taxon>Poaceae</taxon>
        <taxon>PACMAD clade</taxon>
        <taxon>Panicoideae</taxon>
        <taxon>Panicodae</taxon>
        <taxon>Paniceae</taxon>
        <taxon>Melinidinae</taxon>
        <taxon>Urochloa</taxon>
    </lineage>
</organism>
<keyword evidence="1" id="KW-0812">Transmembrane</keyword>
<name>A0ABC9D447_9POAL</name>
<dbReference type="AlphaFoldDB" id="A0ABC9D447"/>
<accession>A0ABC9D447</accession>
<dbReference type="PANTHER" id="PTHR33994">
    <property type="entry name" value="OS04G0515000 PROTEIN"/>
    <property type="match status" value="1"/>
</dbReference>
<proteinExistence type="predicted"/>
<keyword evidence="1" id="KW-0472">Membrane</keyword>
<reference evidence="2" key="1">
    <citation type="submission" date="2024-10" db="EMBL/GenBank/DDBJ databases">
        <authorList>
            <person name="Ryan C."/>
        </authorList>
    </citation>
    <scope>NUCLEOTIDE SEQUENCE [LARGE SCALE GENOMIC DNA]</scope>
</reference>